<dbReference type="SUPFAM" id="SSF55073">
    <property type="entry name" value="Nucleotide cyclase"/>
    <property type="match status" value="1"/>
</dbReference>
<dbReference type="GO" id="GO:0003824">
    <property type="term" value="F:catalytic activity"/>
    <property type="evidence" value="ECO:0007669"/>
    <property type="project" value="UniProtKB-ARBA"/>
</dbReference>
<dbReference type="InterPro" id="IPR043128">
    <property type="entry name" value="Rev_trsase/Diguanyl_cyclase"/>
</dbReference>
<evidence type="ECO:0000313" key="10">
    <source>
        <dbReference type="EMBL" id="PXX41596.1"/>
    </source>
</evidence>
<dbReference type="PANTHER" id="PTHR44757">
    <property type="entry name" value="DIGUANYLATE CYCLASE DGCP"/>
    <property type="match status" value="1"/>
</dbReference>
<dbReference type="CDD" id="cd12914">
    <property type="entry name" value="PDC1_DGC_like"/>
    <property type="match status" value="1"/>
</dbReference>
<sequence>MSSSRFSRFRDISLKTRLTVAVAIFFVFSLVLLSWLANSVSEQALENLIVARQNSLITAMANEVDQKIELRKNSLILLATDLATDDADQETLQEFMSHQKSLGGLFDNLAVINLQGELVAILHGAEERGKINLAGRDYFKEVLKQKKLIVSLPLKGTASSRPLVVMSAPVFDDKSQLRYVLAGIIELAQDSFLADLAGTKIGGNGYFYVTTRQGVFVAHPDGSRILADSRERPDKHQIPDSAYGALEGSLISRNGTTDEAILSYRRLKAADWMLAAVYPASEAFVVISEVRKKITLASTVLLLVLLLLGWWFMYWLLRPLQHLRHKVNSGVPAWIDTLRPTLYPKDEIGDLAKAFDEAMASRRLAEAALSASENKLRLIADNMSAFIGYIDHEEKYTFANKRITHLSHLQPADVIGKSMREVATPDIYDRIVKPEVRKVLNGEWTRYERRIQRYGHWEWDRVTYAPDFSKSGHVDGFFVLVEDITEFKRVQDDLIRSEQRVRTITDNMPAMIAYIDAKLRYQFCNRSYGLIPGLEPKDLLGKTITEVFGEATYLELKDKIELALQGEKVSFERYAPERDIKRFLQYEYVPDTNADGVTQGYYSMVIDITDRKEAELKLAASEGLLRTIADNIPAFVSLIDAQNRYQFVNRPYETWFDLPLENIRCQPVMSLLSGAMQQEHHVHYKLAMAGEKTEFETEISVAGKMGHYHATYVPQYDDSGKVVGVNSLINDISDAKAVEKQLLALARFDTLTGLPNRNQINERMEQASARSQRTGRLMAVMFLDVDKFKSINDTLGHHAGDLVLQEFASRLRHCIRQTDLAGRLAGDEFVIVLEGLNMHSEADMVASKIVQAMTTPFDIETSSLMVTTSIGVAISSESKASANDLLKKADEALYLAKKAGRNNFKVLQLD</sequence>
<dbReference type="FunFam" id="3.30.70.270:FF:000001">
    <property type="entry name" value="Diguanylate cyclase domain protein"/>
    <property type="match status" value="1"/>
</dbReference>
<feature type="domain" description="PAC" evidence="8">
    <location>
        <begin position="691"/>
        <end position="744"/>
    </location>
</feature>
<feature type="domain" description="PAS" evidence="7">
    <location>
        <begin position="372"/>
        <end position="443"/>
    </location>
</feature>
<comment type="subcellular location">
    <subcellularLocation>
        <location evidence="1">Cell membrane</location>
        <topology evidence="1">Multi-pass membrane protein</topology>
    </subcellularLocation>
</comment>
<dbReference type="PROSITE" id="PS50113">
    <property type="entry name" value="PAC"/>
    <property type="match status" value="2"/>
</dbReference>
<dbReference type="InterPro" id="IPR033479">
    <property type="entry name" value="dCache_1"/>
</dbReference>
<keyword evidence="4 6" id="KW-1133">Transmembrane helix</keyword>
<dbReference type="InterPro" id="IPR000160">
    <property type="entry name" value="GGDEF_dom"/>
</dbReference>
<feature type="domain" description="PAC" evidence="8">
    <location>
        <begin position="440"/>
        <end position="496"/>
    </location>
</feature>
<dbReference type="CDD" id="cd12912">
    <property type="entry name" value="PDC2_MCP_like"/>
    <property type="match status" value="1"/>
</dbReference>
<dbReference type="EMBL" id="QJKB01000007">
    <property type="protein sequence ID" value="PXX41596.1"/>
    <property type="molecule type" value="Genomic_DNA"/>
</dbReference>
<comment type="caution">
    <text evidence="10">The sequence shown here is derived from an EMBL/GenBank/DDBJ whole genome shotgun (WGS) entry which is preliminary data.</text>
</comment>
<protein>
    <submittedName>
        <fullName evidence="10">Sensor protein</fullName>
    </submittedName>
</protein>
<dbReference type="InterPro" id="IPR052155">
    <property type="entry name" value="Biofilm_reg_signaling"/>
</dbReference>
<dbReference type="SUPFAM" id="SSF55785">
    <property type="entry name" value="PYP-like sensor domain (PAS domain)"/>
    <property type="match status" value="3"/>
</dbReference>
<feature type="domain" description="GGDEF" evidence="9">
    <location>
        <begin position="776"/>
        <end position="909"/>
    </location>
</feature>
<dbReference type="SMART" id="SM00091">
    <property type="entry name" value="PAS"/>
    <property type="match status" value="3"/>
</dbReference>
<dbReference type="CDD" id="cd00130">
    <property type="entry name" value="PAS"/>
    <property type="match status" value="3"/>
</dbReference>
<organism evidence="10 11">
    <name type="scientific">Undibacterium pigrum</name>
    <dbReference type="NCBI Taxonomy" id="401470"/>
    <lineage>
        <taxon>Bacteria</taxon>
        <taxon>Pseudomonadati</taxon>
        <taxon>Pseudomonadota</taxon>
        <taxon>Betaproteobacteria</taxon>
        <taxon>Burkholderiales</taxon>
        <taxon>Oxalobacteraceae</taxon>
        <taxon>Undibacterium</taxon>
    </lineage>
</organism>
<proteinExistence type="predicted"/>
<dbReference type="InterPro" id="IPR000014">
    <property type="entry name" value="PAS"/>
</dbReference>
<dbReference type="InterPro" id="IPR029787">
    <property type="entry name" value="Nucleotide_cyclase"/>
</dbReference>
<feature type="transmembrane region" description="Helical" evidence="6">
    <location>
        <begin position="294"/>
        <end position="317"/>
    </location>
</feature>
<dbReference type="PROSITE" id="PS50112">
    <property type="entry name" value="PAS"/>
    <property type="match status" value="2"/>
</dbReference>
<accession>A0A318IZ88</accession>
<keyword evidence="3 6" id="KW-0812">Transmembrane</keyword>
<dbReference type="Pfam" id="PF02743">
    <property type="entry name" value="dCache_1"/>
    <property type="match status" value="1"/>
</dbReference>
<evidence type="ECO:0000256" key="6">
    <source>
        <dbReference type="SAM" id="Phobius"/>
    </source>
</evidence>
<dbReference type="AlphaFoldDB" id="A0A318IZ88"/>
<dbReference type="CDD" id="cd01949">
    <property type="entry name" value="GGDEF"/>
    <property type="match status" value="1"/>
</dbReference>
<keyword evidence="11" id="KW-1185">Reference proteome</keyword>
<evidence type="ECO:0000256" key="5">
    <source>
        <dbReference type="ARBA" id="ARBA00023136"/>
    </source>
</evidence>
<dbReference type="PANTHER" id="PTHR44757:SF2">
    <property type="entry name" value="BIOFILM ARCHITECTURE MAINTENANCE PROTEIN MBAA"/>
    <property type="match status" value="1"/>
</dbReference>
<dbReference type="Pfam" id="PF00990">
    <property type="entry name" value="GGDEF"/>
    <property type="match status" value="1"/>
</dbReference>
<evidence type="ECO:0000259" key="9">
    <source>
        <dbReference type="PROSITE" id="PS50887"/>
    </source>
</evidence>
<gene>
    <name evidence="10" type="ORF">DFR42_107247</name>
</gene>
<evidence type="ECO:0000313" key="11">
    <source>
        <dbReference type="Proteomes" id="UP000247792"/>
    </source>
</evidence>
<dbReference type="Pfam" id="PF08448">
    <property type="entry name" value="PAS_4"/>
    <property type="match status" value="3"/>
</dbReference>
<dbReference type="Gene3D" id="3.30.450.20">
    <property type="entry name" value="PAS domain"/>
    <property type="match status" value="4"/>
</dbReference>
<keyword evidence="5 6" id="KW-0472">Membrane</keyword>
<dbReference type="NCBIfam" id="TIGR00254">
    <property type="entry name" value="GGDEF"/>
    <property type="match status" value="1"/>
</dbReference>
<evidence type="ECO:0000256" key="2">
    <source>
        <dbReference type="ARBA" id="ARBA00022475"/>
    </source>
</evidence>
<keyword evidence="2" id="KW-1003">Cell membrane</keyword>
<dbReference type="RefSeq" id="WP_110256819.1">
    <property type="nucleotide sequence ID" value="NZ_QJKB01000007.1"/>
</dbReference>
<dbReference type="Proteomes" id="UP000247792">
    <property type="component" value="Unassembled WGS sequence"/>
</dbReference>
<evidence type="ECO:0000256" key="4">
    <source>
        <dbReference type="ARBA" id="ARBA00022989"/>
    </source>
</evidence>
<dbReference type="OrthoDB" id="9814866at2"/>
<feature type="domain" description="PAS" evidence="7">
    <location>
        <begin position="497"/>
        <end position="567"/>
    </location>
</feature>
<dbReference type="InterPro" id="IPR035965">
    <property type="entry name" value="PAS-like_dom_sf"/>
</dbReference>
<dbReference type="GO" id="GO:0005886">
    <property type="term" value="C:plasma membrane"/>
    <property type="evidence" value="ECO:0007669"/>
    <property type="project" value="UniProtKB-SubCell"/>
</dbReference>
<evidence type="ECO:0000259" key="8">
    <source>
        <dbReference type="PROSITE" id="PS50113"/>
    </source>
</evidence>
<dbReference type="InterPro" id="IPR013656">
    <property type="entry name" value="PAS_4"/>
</dbReference>
<dbReference type="NCBIfam" id="TIGR00229">
    <property type="entry name" value="sensory_box"/>
    <property type="match status" value="3"/>
</dbReference>
<dbReference type="Gene3D" id="3.30.70.270">
    <property type="match status" value="1"/>
</dbReference>
<evidence type="ECO:0000256" key="1">
    <source>
        <dbReference type="ARBA" id="ARBA00004651"/>
    </source>
</evidence>
<dbReference type="PROSITE" id="PS50887">
    <property type="entry name" value="GGDEF"/>
    <property type="match status" value="1"/>
</dbReference>
<dbReference type="InterPro" id="IPR000700">
    <property type="entry name" value="PAS-assoc_C"/>
</dbReference>
<evidence type="ECO:0000256" key="3">
    <source>
        <dbReference type="ARBA" id="ARBA00022692"/>
    </source>
</evidence>
<dbReference type="SMART" id="SM00267">
    <property type="entry name" value="GGDEF"/>
    <property type="match status" value="1"/>
</dbReference>
<evidence type="ECO:0000259" key="7">
    <source>
        <dbReference type="PROSITE" id="PS50112"/>
    </source>
</evidence>
<name>A0A318IZ88_9BURK</name>
<dbReference type="Gene3D" id="6.10.340.10">
    <property type="match status" value="1"/>
</dbReference>
<reference evidence="10 11" key="1">
    <citation type="submission" date="2018-05" db="EMBL/GenBank/DDBJ databases">
        <title>Genomic Encyclopedia of Type Strains, Phase IV (KMG-IV): sequencing the most valuable type-strain genomes for metagenomic binning, comparative biology and taxonomic classification.</title>
        <authorList>
            <person name="Goeker M."/>
        </authorList>
    </citation>
    <scope>NUCLEOTIDE SEQUENCE [LARGE SCALE GENOMIC DNA]</scope>
    <source>
        <strain evidence="10 11">DSM 19792</strain>
    </source>
</reference>